<evidence type="ECO:0000313" key="3">
    <source>
        <dbReference type="EMBL" id="MFD2672510.1"/>
    </source>
</evidence>
<dbReference type="Gene3D" id="3.30.460.10">
    <property type="entry name" value="Beta Polymerase, domain 2"/>
    <property type="match status" value="1"/>
</dbReference>
<protein>
    <submittedName>
        <fullName evidence="3">Nucleotidyltransferase-like protein</fullName>
    </submittedName>
</protein>
<proteinExistence type="predicted"/>
<dbReference type="Gene3D" id="1.20.120.330">
    <property type="entry name" value="Nucleotidyltransferases domain 2"/>
    <property type="match status" value="1"/>
</dbReference>
<dbReference type="Pfam" id="PF22339">
    <property type="entry name" value="YgxA-like_sub_bind"/>
    <property type="match status" value="1"/>
</dbReference>
<evidence type="ECO:0000259" key="2">
    <source>
        <dbReference type="Pfam" id="PF22339"/>
    </source>
</evidence>
<accession>A0ABW5RD42</accession>
<keyword evidence="4" id="KW-1185">Reference proteome</keyword>
<dbReference type="EMBL" id="JBHUMM010000042">
    <property type="protein sequence ID" value="MFD2672510.1"/>
    <property type="molecule type" value="Genomic_DNA"/>
</dbReference>
<dbReference type="InterPro" id="IPR029348">
    <property type="entry name" value="NTF-like"/>
</dbReference>
<name>A0ABW5RD42_9BACL</name>
<dbReference type="Proteomes" id="UP001597497">
    <property type="component" value="Unassembled WGS sequence"/>
</dbReference>
<gene>
    <name evidence="3" type="ORF">ACFSUC_13150</name>
</gene>
<dbReference type="RefSeq" id="WP_379930076.1">
    <property type="nucleotide sequence ID" value="NZ_JBHUMM010000042.1"/>
</dbReference>
<dbReference type="InterPro" id="IPR054515">
    <property type="entry name" value="YgxA-like_substrate-bd"/>
</dbReference>
<feature type="domain" description="YgxA-like substrate binding" evidence="2">
    <location>
        <begin position="123"/>
        <end position="221"/>
    </location>
</feature>
<dbReference type="InterPro" id="IPR043519">
    <property type="entry name" value="NT_sf"/>
</dbReference>
<evidence type="ECO:0000259" key="1">
    <source>
        <dbReference type="Pfam" id="PF14540"/>
    </source>
</evidence>
<dbReference type="Pfam" id="PF14540">
    <property type="entry name" value="NTF-like"/>
    <property type="match status" value="1"/>
</dbReference>
<feature type="domain" description="Nucleotidyltransferase-like" evidence="1">
    <location>
        <begin position="11"/>
        <end position="121"/>
    </location>
</feature>
<reference evidence="4" key="1">
    <citation type="journal article" date="2019" name="Int. J. Syst. Evol. Microbiol.">
        <title>The Global Catalogue of Microorganisms (GCM) 10K type strain sequencing project: providing services to taxonomists for standard genome sequencing and annotation.</title>
        <authorList>
            <consortium name="The Broad Institute Genomics Platform"/>
            <consortium name="The Broad Institute Genome Sequencing Center for Infectious Disease"/>
            <person name="Wu L."/>
            <person name="Ma J."/>
        </authorList>
    </citation>
    <scope>NUCLEOTIDE SEQUENCE [LARGE SCALE GENOMIC DNA]</scope>
    <source>
        <strain evidence="4">KCTC 33676</strain>
    </source>
</reference>
<evidence type="ECO:0000313" key="4">
    <source>
        <dbReference type="Proteomes" id="UP001597497"/>
    </source>
</evidence>
<comment type="caution">
    <text evidence="3">The sequence shown here is derived from an EMBL/GenBank/DDBJ whole genome shotgun (WGS) entry which is preliminary data.</text>
</comment>
<sequence>MASIIKKDQVWLEKFGNDARVVTVFSIANENEFSPLTDGFNQMLLVVTDEKQSCNYHTHYIREGRRVQERWIHLEGLRSWILNGQNRYIINWIVSGEILYDKNRYGLELRQELKRFPDYLRNQKLFIEFSFFLRKYLQGKDFLKQKQVFDAHMSLLEALNHWARISIIETGKHPELTVWEQIETINPGIFKLYEELTTNQETIEKRVELVLLACEFSVMTKMKESCKVLLDVIASRKSGWTAIELKEHEDLRELHVEFSLVLNKLVNRSILKEESRQNEYGELIIAYRLA</sequence>
<organism evidence="3 4">
    <name type="scientific">Marinicrinis sediminis</name>
    <dbReference type="NCBI Taxonomy" id="1652465"/>
    <lineage>
        <taxon>Bacteria</taxon>
        <taxon>Bacillati</taxon>
        <taxon>Bacillota</taxon>
        <taxon>Bacilli</taxon>
        <taxon>Bacillales</taxon>
        <taxon>Paenibacillaceae</taxon>
    </lineage>
</organism>